<dbReference type="EMBL" id="BT086630">
    <property type="protein sequence ID" value="ACR36983.1"/>
    <property type="molecule type" value="mRNA"/>
</dbReference>
<reference evidence="1" key="1">
    <citation type="journal article" date="2009" name="PLoS Genet.">
        <title>Sequencing, mapping, and analysis of 27,455 maize full-length cDNAs.</title>
        <authorList>
            <person name="Soderlund C."/>
            <person name="Descour A."/>
            <person name="Kudrna D."/>
            <person name="Bomhoff M."/>
            <person name="Boyd L."/>
            <person name="Currie J."/>
            <person name="Angelova A."/>
            <person name="Collura K."/>
            <person name="Wissotski M."/>
            <person name="Ashley E."/>
            <person name="Morrow D."/>
            <person name="Fernandes J."/>
            <person name="Walbot V."/>
            <person name="Yu Y."/>
        </authorList>
    </citation>
    <scope>NUCLEOTIDE SEQUENCE</scope>
    <source>
        <strain evidence="1">B73</strain>
    </source>
</reference>
<accession>C4J733</accession>
<dbReference type="AlphaFoldDB" id="C4J733"/>
<name>C4J733_MAIZE</name>
<protein>
    <submittedName>
        <fullName evidence="1">Uncharacterized protein</fullName>
    </submittedName>
</protein>
<organism evidence="1">
    <name type="scientific">Zea mays</name>
    <name type="common">Maize</name>
    <dbReference type="NCBI Taxonomy" id="4577"/>
    <lineage>
        <taxon>Eukaryota</taxon>
        <taxon>Viridiplantae</taxon>
        <taxon>Streptophyta</taxon>
        <taxon>Embryophyta</taxon>
        <taxon>Tracheophyta</taxon>
        <taxon>Spermatophyta</taxon>
        <taxon>Magnoliopsida</taxon>
        <taxon>Liliopsida</taxon>
        <taxon>Poales</taxon>
        <taxon>Poaceae</taxon>
        <taxon>PACMAD clade</taxon>
        <taxon>Panicoideae</taxon>
        <taxon>Andropogonodae</taxon>
        <taxon>Andropogoneae</taxon>
        <taxon>Tripsacinae</taxon>
        <taxon>Zea</taxon>
    </lineage>
</organism>
<sequence length="66" mass="7607">MHPDSDYDGLDLVGKITRLSNQPNWFHPKIHPESTGIVETSQRSDSVLVLRHRLLGCWAVYRVRAH</sequence>
<proteinExistence type="evidence at transcript level"/>
<evidence type="ECO:0000313" key="1">
    <source>
        <dbReference type="EMBL" id="ACR36983.1"/>
    </source>
</evidence>